<evidence type="ECO:0000256" key="4">
    <source>
        <dbReference type="ARBA" id="ARBA00022801"/>
    </source>
</evidence>
<feature type="region of interest" description="Small ATPAse domain (RuvB-S)" evidence="9">
    <location>
        <begin position="220"/>
        <end position="290"/>
    </location>
</feature>
<evidence type="ECO:0000256" key="7">
    <source>
        <dbReference type="ARBA" id="ARBA00023172"/>
    </source>
</evidence>
<comment type="catalytic activity">
    <reaction evidence="9">
        <text>ATP + H2O = ADP + phosphate + H(+)</text>
        <dbReference type="Rhea" id="RHEA:13065"/>
        <dbReference type="ChEBI" id="CHEBI:15377"/>
        <dbReference type="ChEBI" id="CHEBI:15378"/>
        <dbReference type="ChEBI" id="CHEBI:30616"/>
        <dbReference type="ChEBI" id="CHEBI:43474"/>
        <dbReference type="ChEBI" id="CHEBI:456216"/>
    </reaction>
</comment>
<dbReference type="GO" id="GO:0006281">
    <property type="term" value="P:DNA repair"/>
    <property type="evidence" value="ECO:0007669"/>
    <property type="project" value="UniProtKB-UniRule"/>
</dbReference>
<feature type="region of interest" description="Disordered" evidence="10">
    <location>
        <begin position="1"/>
        <end position="60"/>
    </location>
</feature>
<keyword evidence="7 9" id="KW-0233">DNA recombination</keyword>
<dbReference type="InterPro" id="IPR003593">
    <property type="entry name" value="AAA+_ATPase"/>
</dbReference>
<proteinExistence type="inferred from homology"/>
<dbReference type="InterPro" id="IPR036390">
    <property type="entry name" value="WH_DNA-bd_sf"/>
</dbReference>
<feature type="compositionally biased region" description="Low complexity" evidence="10">
    <location>
        <begin position="27"/>
        <end position="40"/>
    </location>
</feature>
<dbReference type="GO" id="GO:0048476">
    <property type="term" value="C:Holliday junction resolvase complex"/>
    <property type="evidence" value="ECO:0007669"/>
    <property type="project" value="UniProtKB-UniRule"/>
</dbReference>
<evidence type="ECO:0000256" key="2">
    <source>
        <dbReference type="ARBA" id="ARBA00022741"/>
    </source>
</evidence>
<sequence>MVRSRKKPPTSSLLPPDLPPAPPPLPAEGSIGSGAAPGASVLSPRPLADEEEGMAPSLRPRRFQEFIGQRQIVDKLQIFIAAARQRGEPLDHTLLLGPPGLGKTTLANVIAAEMGVQIRITSGPVLTRAGDVAALLTGLQARDVLFIDEIHRLNKSVEEVLYPAMEDYHFDVLIGKGPTARSLRLKVQPFTLIGATTREGDVAAPLRSRFGVVSRLDYYTTDELIQLLHSVARRLHFPVEDDAAAEIARRARGTPRVAIRLFKRMRDVAQVEGSPAITAATVARGMEMLKVDRLGLDYIDRRILEVLLRRFDGGPVSLDTLAVSVGEEPDTLYDVYESFLIQIGFLARTNRGRVATRLAWEYMGLKPPADRVLDDPQKRLFPDDD</sequence>
<dbReference type="NCBIfam" id="NF000868">
    <property type="entry name" value="PRK00080.1"/>
    <property type="match status" value="1"/>
</dbReference>
<dbReference type="PANTHER" id="PTHR42848:SF1">
    <property type="entry name" value="HOLLIDAY JUNCTION BRANCH MIGRATION COMPLEX SUBUNIT RUVB"/>
    <property type="match status" value="1"/>
</dbReference>
<keyword evidence="2 9" id="KW-0547">Nucleotide-binding</keyword>
<feature type="binding site" evidence="9">
    <location>
        <position position="219"/>
    </location>
    <ligand>
        <name>ATP</name>
        <dbReference type="ChEBI" id="CHEBI:30616"/>
    </ligand>
</feature>
<comment type="function">
    <text evidence="9">The RuvA-RuvB-RuvC complex processes Holliday junction (HJ) DNA during genetic recombination and DNA repair, while the RuvA-RuvB complex plays an important role in the rescue of blocked DNA replication forks via replication fork reversal (RFR). RuvA specifically binds to HJ cruciform DNA, conferring on it an open structure. The RuvB hexamer acts as an ATP-dependent pump, pulling dsDNA into and through the RuvAB complex. RuvB forms 2 homohexamers on either side of HJ DNA bound by 1 or 2 RuvA tetramers; 4 subunits per hexamer contact DNA at a time. Coordinated motions by a converter formed by DNA-disengaged RuvB subunits stimulates ATP hydrolysis and nucleotide exchange. Immobilization of the converter enables RuvB to convert the ATP-contained energy into a lever motion, pulling 2 nucleotides of DNA out of the RuvA tetramer per ATP hydrolyzed, thus driving DNA branch migration. The RuvB motors rotate together with the DNA substrate, which together with the progressing nucleotide cycle form the mechanistic basis for DNA recombination by continuous HJ branch migration. Branch migration allows RuvC to scan DNA until it finds its consensus sequence, where it cleaves and resolves cruciform DNA.</text>
</comment>
<feature type="binding site" evidence="9">
    <location>
        <position position="348"/>
    </location>
    <ligand>
        <name>DNA</name>
        <dbReference type="ChEBI" id="CHEBI:16991"/>
    </ligand>
</feature>
<protein>
    <recommendedName>
        <fullName evidence="9">Holliday junction branch migration complex subunit RuvB</fullName>
        <ecNumber evidence="9">3.6.4.-</ecNumber>
    </recommendedName>
</protein>
<dbReference type="GO" id="GO:0005737">
    <property type="term" value="C:cytoplasm"/>
    <property type="evidence" value="ECO:0007669"/>
    <property type="project" value="UniProtKB-SubCell"/>
</dbReference>
<dbReference type="InterPro" id="IPR008823">
    <property type="entry name" value="RuvB_wg_C"/>
</dbReference>
<comment type="domain">
    <text evidence="9">Has 3 domains, the large (RuvB-L) and small ATPase (RuvB-S) domains and the C-terminal head (RuvB-H) domain. The head domain binds DNA, while the ATPase domains jointly bind ATP, ADP or are empty depending on the state of the subunit in the translocation cycle. During a single DNA translocation step the structure of each domain remains the same, but their relative positions change.</text>
</comment>
<evidence type="ECO:0000256" key="8">
    <source>
        <dbReference type="ARBA" id="ARBA00023204"/>
    </source>
</evidence>
<feature type="binding site" evidence="9">
    <location>
        <position position="100"/>
    </location>
    <ligand>
        <name>ATP</name>
        <dbReference type="ChEBI" id="CHEBI:30616"/>
    </ligand>
</feature>
<dbReference type="InterPro" id="IPR041445">
    <property type="entry name" value="AAA_lid_4"/>
</dbReference>
<accession>A0A367ZS69</accession>
<feature type="domain" description="AAA+ ATPase" evidence="11">
    <location>
        <begin position="89"/>
        <end position="217"/>
    </location>
</feature>
<feature type="binding site" evidence="9">
    <location>
        <position position="256"/>
    </location>
    <ligand>
        <name>ATP</name>
        <dbReference type="ChEBI" id="CHEBI:30616"/>
    </ligand>
</feature>
<keyword evidence="8 9" id="KW-0234">DNA repair</keyword>
<feature type="region of interest" description="Head domain (RuvB-H)" evidence="9">
    <location>
        <begin position="293"/>
        <end position="385"/>
    </location>
</feature>
<evidence type="ECO:0000256" key="5">
    <source>
        <dbReference type="ARBA" id="ARBA00022840"/>
    </source>
</evidence>
<keyword evidence="1 9" id="KW-0963">Cytoplasm</keyword>
<dbReference type="SMART" id="SM00382">
    <property type="entry name" value="AAA"/>
    <property type="match status" value="1"/>
</dbReference>
<comment type="subcellular location">
    <subcellularLocation>
        <location evidence="9">Cytoplasm</location>
    </subcellularLocation>
</comment>
<dbReference type="Gene3D" id="1.10.10.10">
    <property type="entry name" value="Winged helix-like DNA-binding domain superfamily/Winged helix DNA-binding domain"/>
    <property type="match status" value="1"/>
</dbReference>
<evidence type="ECO:0000313" key="12">
    <source>
        <dbReference type="EMBL" id="RCK80697.1"/>
    </source>
</evidence>
<dbReference type="InterPro" id="IPR008824">
    <property type="entry name" value="RuvB-like_N"/>
</dbReference>
<feature type="compositionally biased region" description="Pro residues" evidence="10">
    <location>
        <begin position="16"/>
        <end position="26"/>
    </location>
</feature>
<dbReference type="EMBL" id="QOQW01000005">
    <property type="protein sequence ID" value="RCK80697.1"/>
    <property type="molecule type" value="Genomic_DNA"/>
</dbReference>
<keyword evidence="6 9" id="KW-0238">DNA-binding</keyword>
<feature type="binding site" evidence="9">
    <location>
        <position position="103"/>
    </location>
    <ligand>
        <name>ATP</name>
        <dbReference type="ChEBI" id="CHEBI:30616"/>
    </ligand>
</feature>
<keyword evidence="4 9" id="KW-0378">Hydrolase</keyword>
<reference evidence="12 13" key="1">
    <citation type="submission" date="2018-05" db="EMBL/GenBank/DDBJ databases">
        <title>A metagenomic window into the 2 km-deep terrestrial subsurface aquifer revealed taxonomically and functionally diverse microbial community comprising novel uncultured bacterial lineages.</title>
        <authorList>
            <person name="Kadnikov V.V."/>
            <person name="Mardanov A.V."/>
            <person name="Beletsky A.V."/>
            <person name="Banks D."/>
            <person name="Pimenov N.V."/>
            <person name="Frank Y.A."/>
            <person name="Karnachuk O.V."/>
            <person name="Ravin N.V."/>
        </authorList>
    </citation>
    <scope>NUCLEOTIDE SEQUENCE [LARGE SCALE GENOMIC DNA]</scope>
    <source>
        <strain evidence="12">BY5</strain>
    </source>
</reference>
<evidence type="ECO:0000259" key="11">
    <source>
        <dbReference type="SMART" id="SM00382"/>
    </source>
</evidence>
<feature type="binding site" evidence="9">
    <location>
        <position position="104"/>
    </location>
    <ligand>
        <name>Mg(2+)</name>
        <dbReference type="ChEBI" id="CHEBI:18420"/>
    </ligand>
</feature>
<evidence type="ECO:0000256" key="3">
    <source>
        <dbReference type="ARBA" id="ARBA00022763"/>
    </source>
</evidence>
<dbReference type="Pfam" id="PF17864">
    <property type="entry name" value="AAA_lid_4"/>
    <property type="match status" value="1"/>
</dbReference>
<comment type="similarity">
    <text evidence="9">Belongs to the RuvB family.</text>
</comment>
<feature type="binding site" evidence="9">
    <location>
        <position position="353"/>
    </location>
    <ligand>
        <name>DNA</name>
        <dbReference type="ChEBI" id="CHEBI:16991"/>
    </ligand>
</feature>
<comment type="caution">
    <text evidence="9">Lacks conserved residue(s) required for the propagation of feature annotation.</text>
</comment>
<evidence type="ECO:0000313" key="13">
    <source>
        <dbReference type="Proteomes" id="UP000252355"/>
    </source>
</evidence>
<feature type="binding site" evidence="9">
    <location>
        <position position="58"/>
    </location>
    <ligand>
        <name>ATP</name>
        <dbReference type="ChEBI" id="CHEBI:30616"/>
    </ligand>
</feature>
<comment type="caution">
    <text evidence="12">The sequence shown here is derived from an EMBL/GenBank/DDBJ whole genome shotgun (WGS) entry which is preliminary data.</text>
</comment>
<dbReference type="Proteomes" id="UP000252355">
    <property type="component" value="Unassembled WGS sequence"/>
</dbReference>
<dbReference type="GO" id="GO:0000400">
    <property type="term" value="F:four-way junction DNA binding"/>
    <property type="evidence" value="ECO:0007669"/>
    <property type="project" value="UniProtKB-UniRule"/>
</dbReference>
<feature type="binding site" evidence="9">
    <location>
        <position position="59"/>
    </location>
    <ligand>
        <name>ATP</name>
        <dbReference type="ChEBI" id="CHEBI:30616"/>
    </ligand>
</feature>
<feature type="binding site" evidence="9">
    <location>
        <position position="104"/>
    </location>
    <ligand>
        <name>ATP</name>
        <dbReference type="ChEBI" id="CHEBI:30616"/>
    </ligand>
</feature>
<evidence type="ECO:0000256" key="9">
    <source>
        <dbReference type="HAMAP-Rule" id="MF_00016"/>
    </source>
</evidence>
<evidence type="ECO:0000256" key="10">
    <source>
        <dbReference type="SAM" id="MobiDB-lite"/>
    </source>
</evidence>
<gene>
    <name evidence="9" type="primary">ruvB</name>
    <name evidence="12" type="ORF">OZSIB_3010</name>
</gene>
<evidence type="ECO:0000256" key="1">
    <source>
        <dbReference type="ARBA" id="ARBA00022490"/>
    </source>
</evidence>
<dbReference type="SUPFAM" id="SSF52540">
    <property type="entry name" value="P-loop containing nucleoside triphosphate hydrolases"/>
    <property type="match status" value="1"/>
</dbReference>
<dbReference type="GO" id="GO:0009378">
    <property type="term" value="F:four-way junction helicase activity"/>
    <property type="evidence" value="ECO:0007669"/>
    <property type="project" value="InterPro"/>
</dbReference>
<dbReference type="CDD" id="cd00009">
    <property type="entry name" value="AAA"/>
    <property type="match status" value="1"/>
</dbReference>
<dbReference type="AlphaFoldDB" id="A0A367ZS69"/>
<comment type="subunit">
    <text evidence="9">Homohexamer. Forms an RuvA(8)-RuvB(12)-Holliday junction (HJ) complex. HJ DNA is sandwiched between 2 RuvA tetramers; dsDNA enters through RuvA and exits via RuvB. An RuvB hexamer assembles on each DNA strand where it exits the tetramer. Each RuvB hexamer is contacted by two RuvA subunits (via domain III) on 2 adjacent RuvB subunits; this complex drives branch migration. In the full resolvosome a probable DNA-RuvA(4)-RuvB(12)-RuvC(2) complex forms which resolves the HJ.</text>
</comment>
<dbReference type="GO" id="GO:0016887">
    <property type="term" value="F:ATP hydrolysis activity"/>
    <property type="evidence" value="ECO:0007669"/>
    <property type="project" value="RHEA"/>
</dbReference>
<keyword evidence="5 9" id="KW-0067">ATP-binding</keyword>
<dbReference type="GO" id="GO:0006310">
    <property type="term" value="P:DNA recombination"/>
    <property type="evidence" value="ECO:0007669"/>
    <property type="project" value="UniProtKB-UniRule"/>
</dbReference>
<dbReference type="Gene3D" id="3.40.50.300">
    <property type="entry name" value="P-loop containing nucleotide triphosphate hydrolases"/>
    <property type="match status" value="1"/>
</dbReference>
<organism evidence="12 13">
    <name type="scientific">Candidatus Ozemobacter sibiricus</name>
    <dbReference type="NCBI Taxonomy" id="2268124"/>
    <lineage>
        <taxon>Bacteria</taxon>
        <taxon>Candidatus Ozemobacteria</taxon>
        <taxon>Candidatus Ozemobacterales</taxon>
        <taxon>Candidatus Ozemobacteraceae</taxon>
        <taxon>Candidatus Ozemobacter</taxon>
    </lineage>
</organism>
<feature type="binding site" evidence="9">
    <location>
        <position position="209"/>
    </location>
    <ligand>
        <name>ATP</name>
        <dbReference type="ChEBI" id="CHEBI:30616"/>
    </ligand>
</feature>
<evidence type="ECO:0000256" key="6">
    <source>
        <dbReference type="ARBA" id="ARBA00023125"/>
    </source>
</evidence>
<feature type="binding site" evidence="9">
    <location>
        <position position="105"/>
    </location>
    <ligand>
        <name>ATP</name>
        <dbReference type="ChEBI" id="CHEBI:30616"/>
    </ligand>
</feature>
<dbReference type="InterPro" id="IPR004605">
    <property type="entry name" value="DNA_helicase_Holl-junc_RuvB"/>
</dbReference>
<keyword evidence="12" id="KW-0347">Helicase</keyword>
<dbReference type="GO" id="GO:0005524">
    <property type="term" value="F:ATP binding"/>
    <property type="evidence" value="ECO:0007669"/>
    <property type="project" value="UniProtKB-UniRule"/>
</dbReference>
<name>A0A367ZS69_9BACT</name>
<dbReference type="Gene3D" id="1.10.8.60">
    <property type="match status" value="1"/>
</dbReference>
<dbReference type="NCBIfam" id="TIGR00635">
    <property type="entry name" value="ruvB"/>
    <property type="match status" value="1"/>
</dbReference>
<dbReference type="SUPFAM" id="SSF46785">
    <property type="entry name" value="Winged helix' DNA-binding domain"/>
    <property type="match status" value="1"/>
</dbReference>
<dbReference type="PANTHER" id="PTHR42848">
    <property type="match status" value="1"/>
</dbReference>
<feature type="binding site" evidence="9">
    <location>
        <begin position="166"/>
        <end position="168"/>
    </location>
    <ligand>
        <name>ATP</name>
        <dbReference type="ChEBI" id="CHEBI:30616"/>
    </ligand>
</feature>
<dbReference type="Pfam" id="PF05496">
    <property type="entry name" value="RuvB_N"/>
    <property type="match status" value="1"/>
</dbReference>
<dbReference type="InterPro" id="IPR036388">
    <property type="entry name" value="WH-like_DNA-bd_sf"/>
</dbReference>
<keyword evidence="3 9" id="KW-0227">DNA damage</keyword>
<dbReference type="HAMAP" id="MF_00016">
    <property type="entry name" value="DNA_HJ_migration_RuvB"/>
    <property type="match status" value="1"/>
</dbReference>
<dbReference type="InterPro" id="IPR027417">
    <property type="entry name" value="P-loop_NTPase"/>
</dbReference>
<dbReference type="Pfam" id="PF05491">
    <property type="entry name" value="WHD_RuvB"/>
    <property type="match status" value="1"/>
</dbReference>
<dbReference type="EC" id="3.6.4.-" evidence="9"/>